<accession>A0AAV4XH40</accession>
<reference evidence="2 3" key="1">
    <citation type="submission" date="2021-06" db="EMBL/GenBank/DDBJ databases">
        <title>Caerostris extrusa draft genome.</title>
        <authorList>
            <person name="Kono N."/>
            <person name="Arakawa K."/>
        </authorList>
    </citation>
    <scope>NUCLEOTIDE SEQUENCE [LARGE SCALE GENOMIC DNA]</scope>
</reference>
<dbReference type="Proteomes" id="UP001054945">
    <property type="component" value="Unassembled WGS sequence"/>
</dbReference>
<organism evidence="2 3">
    <name type="scientific">Caerostris extrusa</name>
    <name type="common">Bark spider</name>
    <name type="synonym">Caerostris bankana</name>
    <dbReference type="NCBI Taxonomy" id="172846"/>
    <lineage>
        <taxon>Eukaryota</taxon>
        <taxon>Metazoa</taxon>
        <taxon>Ecdysozoa</taxon>
        <taxon>Arthropoda</taxon>
        <taxon>Chelicerata</taxon>
        <taxon>Arachnida</taxon>
        <taxon>Araneae</taxon>
        <taxon>Araneomorphae</taxon>
        <taxon>Entelegynae</taxon>
        <taxon>Araneoidea</taxon>
        <taxon>Araneidae</taxon>
        <taxon>Caerostris</taxon>
    </lineage>
</organism>
<name>A0AAV4XH40_CAEEX</name>
<gene>
    <name evidence="2" type="ORF">CEXT_57721</name>
</gene>
<sequence>MPHPRTGAGINPNIVRNWPVENRDSKIHCNRISHTTQKQKDPAKENRAKRKGDVEINKKWRQNKNVGREELGSDSNLFGAENRRL</sequence>
<dbReference type="EMBL" id="BPLR01017788">
    <property type="protein sequence ID" value="GIY94467.1"/>
    <property type="molecule type" value="Genomic_DNA"/>
</dbReference>
<evidence type="ECO:0000313" key="2">
    <source>
        <dbReference type="EMBL" id="GIY94467.1"/>
    </source>
</evidence>
<keyword evidence="3" id="KW-1185">Reference proteome</keyword>
<feature type="compositionally biased region" description="Basic and acidic residues" evidence="1">
    <location>
        <begin position="38"/>
        <end position="58"/>
    </location>
</feature>
<dbReference type="AlphaFoldDB" id="A0AAV4XH40"/>
<feature type="region of interest" description="Disordered" evidence="1">
    <location>
        <begin position="28"/>
        <end position="85"/>
    </location>
</feature>
<proteinExistence type="predicted"/>
<comment type="caution">
    <text evidence="2">The sequence shown here is derived from an EMBL/GenBank/DDBJ whole genome shotgun (WGS) entry which is preliminary data.</text>
</comment>
<evidence type="ECO:0000256" key="1">
    <source>
        <dbReference type="SAM" id="MobiDB-lite"/>
    </source>
</evidence>
<evidence type="ECO:0000313" key="3">
    <source>
        <dbReference type="Proteomes" id="UP001054945"/>
    </source>
</evidence>
<protein>
    <submittedName>
        <fullName evidence="2">Uncharacterized protein</fullName>
    </submittedName>
</protein>